<feature type="chain" id="PRO_5009920109" description="DUF2846 domain-containing protein" evidence="1">
    <location>
        <begin position="25"/>
        <end position="153"/>
    </location>
</feature>
<keyword evidence="3" id="KW-1185">Reference proteome</keyword>
<dbReference type="STRING" id="1302687.SAMN05444267_100155"/>
<proteinExistence type="predicted"/>
<evidence type="ECO:0000256" key="1">
    <source>
        <dbReference type="SAM" id="SignalP"/>
    </source>
</evidence>
<name>A0A1M6PML8_9FLAO</name>
<dbReference type="PROSITE" id="PS51257">
    <property type="entry name" value="PROKAR_LIPOPROTEIN"/>
    <property type="match status" value="1"/>
</dbReference>
<accession>A0A1M6PML8</accession>
<dbReference type="AlphaFoldDB" id="A0A1M6PML8"/>
<organism evidence="2 3">
    <name type="scientific">Chryseobacterium polytrichastri</name>
    <dbReference type="NCBI Taxonomy" id="1302687"/>
    <lineage>
        <taxon>Bacteria</taxon>
        <taxon>Pseudomonadati</taxon>
        <taxon>Bacteroidota</taxon>
        <taxon>Flavobacteriia</taxon>
        <taxon>Flavobacteriales</taxon>
        <taxon>Weeksellaceae</taxon>
        <taxon>Chryseobacterium group</taxon>
        <taxon>Chryseobacterium</taxon>
    </lineage>
</organism>
<dbReference type="RefSeq" id="WP_073289841.1">
    <property type="nucleotide sequence ID" value="NZ_FRAV01000001.1"/>
</dbReference>
<sequence>MIILKKNIAHLFLIFSALSLTSCALRSIPSDYSSVRLETVDTNTLGNGKVLIYNGASILHSMDNTARLNVWIDDKSIGQIRTKEYLIIDLKNGNYDFKALHIDMVNMRSTHKVEINDNTKVIRIEPTITSNKLTVTNILPENFDKYTYRADRK</sequence>
<evidence type="ECO:0000313" key="3">
    <source>
        <dbReference type="Proteomes" id="UP000184364"/>
    </source>
</evidence>
<evidence type="ECO:0000313" key="2">
    <source>
        <dbReference type="EMBL" id="SHK09163.1"/>
    </source>
</evidence>
<keyword evidence="1" id="KW-0732">Signal</keyword>
<dbReference type="Proteomes" id="UP000184364">
    <property type="component" value="Unassembled WGS sequence"/>
</dbReference>
<evidence type="ECO:0008006" key="4">
    <source>
        <dbReference type="Google" id="ProtNLM"/>
    </source>
</evidence>
<reference evidence="3" key="1">
    <citation type="submission" date="2016-11" db="EMBL/GenBank/DDBJ databases">
        <authorList>
            <person name="Varghese N."/>
            <person name="Submissions S."/>
        </authorList>
    </citation>
    <scope>NUCLEOTIDE SEQUENCE [LARGE SCALE GENOMIC DNA]</scope>
    <source>
        <strain evidence="3">DSM 26899</strain>
    </source>
</reference>
<feature type="signal peptide" evidence="1">
    <location>
        <begin position="1"/>
        <end position="24"/>
    </location>
</feature>
<dbReference type="EMBL" id="FRAV01000001">
    <property type="protein sequence ID" value="SHK09163.1"/>
    <property type="molecule type" value="Genomic_DNA"/>
</dbReference>
<dbReference type="OrthoDB" id="1369691at2"/>
<protein>
    <recommendedName>
        <fullName evidence="4">DUF2846 domain-containing protein</fullName>
    </recommendedName>
</protein>
<gene>
    <name evidence="2" type="ORF">SAMN05444267_100155</name>
</gene>